<organism evidence="1 2">
    <name type="scientific">Metabacillus indicus</name>
    <name type="common">Bacillus indicus</name>
    <dbReference type="NCBI Taxonomy" id="246786"/>
    <lineage>
        <taxon>Bacteria</taxon>
        <taxon>Bacillati</taxon>
        <taxon>Bacillota</taxon>
        <taxon>Bacilli</taxon>
        <taxon>Bacillales</taxon>
        <taxon>Bacillaceae</taxon>
        <taxon>Metabacillus</taxon>
    </lineage>
</organism>
<name>A0A084GLU6_METID</name>
<accession>A0A084GLU6</accession>
<evidence type="ECO:0000313" key="1">
    <source>
        <dbReference type="EMBL" id="KEZ48308.1"/>
    </source>
</evidence>
<comment type="caution">
    <text evidence="1">The sequence shown here is derived from an EMBL/GenBank/DDBJ whole genome shotgun (WGS) entry which is preliminary data.</text>
</comment>
<dbReference type="Proteomes" id="UP000028549">
    <property type="component" value="Unassembled WGS sequence"/>
</dbReference>
<dbReference type="STRING" id="246786.GS18_0217395"/>
<dbReference type="EMBL" id="JNVC02000014">
    <property type="protein sequence ID" value="KEZ48308.1"/>
    <property type="molecule type" value="Genomic_DNA"/>
</dbReference>
<reference evidence="1 2" key="1">
    <citation type="journal article" date="2005" name="Int. J. Syst. Evol. Microbiol.">
        <title>Bacillus cibi sp. nov., isolated from jeotgal, a traditional Korean fermented seafood.</title>
        <authorList>
            <person name="Yoon J.H."/>
            <person name="Lee C.H."/>
            <person name="Oh T.K."/>
        </authorList>
    </citation>
    <scope>NUCLEOTIDE SEQUENCE [LARGE SCALE GENOMIC DNA]</scope>
    <source>
        <strain evidence="1 2">DSM 16189</strain>
    </source>
</reference>
<dbReference type="RefSeq" id="WP_029566160.1">
    <property type="nucleotide sequence ID" value="NZ_JNVC02000014.1"/>
</dbReference>
<dbReference type="AlphaFoldDB" id="A0A084GLU6"/>
<proteinExistence type="predicted"/>
<protein>
    <submittedName>
        <fullName evidence="1">Uncharacterized protein</fullName>
    </submittedName>
</protein>
<sequence length="86" mass="10766">MKIIHYSYKKRGRIEFWFDQWPNSPVLFTPIKDYYFIRVVKWSQLDPLVTRNDLGEMELMVNKYLGREQYYLQRKYFHNDQLKLPK</sequence>
<evidence type="ECO:0000313" key="2">
    <source>
        <dbReference type="Proteomes" id="UP000028549"/>
    </source>
</evidence>
<dbReference type="OrthoDB" id="2453421at2"/>
<gene>
    <name evidence="1" type="ORF">GS18_0217395</name>
</gene>
<keyword evidence="2" id="KW-1185">Reference proteome</keyword>